<dbReference type="EMBL" id="BARU01020035">
    <property type="protein sequence ID" value="GAH59678.1"/>
    <property type="molecule type" value="Genomic_DNA"/>
</dbReference>
<sequence length="39" mass="4504">MSNVEIVKGYIPGSIGRVAELHGTFYQEHWDFTVFFEAK</sequence>
<dbReference type="AlphaFoldDB" id="X1IQ58"/>
<proteinExistence type="predicted"/>
<accession>X1IQ58</accession>
<reference evidence="1" key="1">
    <citation type="journal article" date="2014" name="Front. Microbiol.">
        <title>High frequency of phylogenetically diverse reductive dehalogenase-homologous genes in deep subseafloor sedimentary metagenomes.</title>
        <authorList>
            <person name="Kawai M."/>
            <person name="Futagami T."/>
            <person name="Toyoda A."/>
            <person name="Takaki Y."/>
            <person name="Nishi S."/>
            <person name="Hori S."/>
            <person name="Arai W."/>
            <person name="Tsubouchi T."/>
            <person name="Morono Y."/>
            <person name="Uchiyama I."/>
            <person name="Ito T."/>
            <person name="Fujiyama A."/>
            <person name="Inagaki F."/>
            <person name="Takami H."/>
        </authorList>
    </citation>
    <scope>NUCLEOTIDE SEQUENCE</scope>
    <source>
        <strain evidence="1">Expedition CK06-06</strain>
    </source>
</reference>
<protein>
    <submittedName>
        <fullName evidence="1">Uncharacterized protein</fullName>
    </submittedName>
</protein>
<comment type="caution">
    <text evidence="1">The sequence shown here is derived from an EMBL/GenBank/DDBJ whole genome shotgun (WGS) entry which is preliminary data.</text>
</comment>
<evidence type="ECO:0000313" key="1">
    <source>
        <dbReference type="EMBL" id="GAH59678.1"/>
    </source>
</evidence>
<name>X1IQ58_9ZZZZ</name>
<feature type="non-terminal residue" evidence="1">
    <location>
        <position position="39"/>
    </location>
</feature>
<organism evidence="1">
    <name type="scientific">marine sediment metagenome</name>
    <dbReference type="NCBI Taxonomy" id="412755"/>
    <lineage>
        <taxon>unclassified sequences</taxon>
        <taxon>metagenomes</taxon>
        <taxon>ecological metagenomes</taxon>
    </lineage>
</organism>
<gene>
    <name evidence="1" type="ORF">S03H2_32945</name>
</gene>